<dbReference type="Gene3D" id="1.10.10.60">
    <property type="entry name" value="Homeodomain-like"/>
    <property type="match status" value="1"/>
</dbReference>
<dbReference type="EMBL" id="SGWY01000003">
    <property type="protein sequence ID" value="RZS64795.1"/>
    <property type="molecule type" value="Genomic_DNA"/>
</dbReference>
<dbReference type="GO" id="GO:0043565">
    <property type="term" value="F:sequence-specific DNA binding"/>
    <property type="evidence" value="ECO:0007669"/>
    <property type="project" value="InterPro"/>
</dbReference>
<sequence length="271" mass="29376">MEYARRLVHGALAESVRELWFLRGPAPSRFERIFPMTEVHLIVNLAAAPYRVLDAADAPWRTLGPGFGSGLRSRFVVSEAPDPIVNAGAVVRPDGPRMLGLDPEVLAGGITPQPWFDAPARLGADADAEAVLDAVEQVLTARMRPDRHADTVVRAAIDRLDADPSSPIAALAAAAGLRHPAFVARFRRATGIAPKRYAELVRFHRLIDRTPVAEAAAWSDLAVDGGYYDQSHVIRDFKRFTGFTPAEYHRRVSAAGADAARFVPDPAAAFA</sequence>
<evidence type="ECO:0000313" key="5">
    <source>
        <dbReference type="EMBL" id="RZS64795.1"/>
    </source>
</evidence>
<feature type="domain" description="HTH araC/xylS-type" evidence="4">
    <location>
        <begin position="150"/>
        <end position="251"/>
    </location>
</feature>
<dbReference type="Proteomes" id="UP000293289">
    <property type="component" value="Unassembled WGS sequence"/>
</dbReference>
<evidence type="ECO:0000313" key="6">
    <source>
        <dbReference type="Proteomes" id="UP000293289"/>
    </source>
</evidence>
<name>A0A4Q7M9F2_9MICO</name>
<dbReference type="SUPFAM" id="SSF46689">
    <property type="entry name" value="Homeodomain-like"/>
    <property type="match status" value="1"/>
</dbReference>
<dbReference type="OrthoDB" id="2559672at2"/>
<evidence type="ECO:0000259" key="4">
    <source>
        <dbReference type="PROSITE" id="PS01124"/>
    </source>
</evidence>
<dbReference type="RefSeq" id="WP_130353982.1">
    <property type="nucleotide sequence ID" value="NZ_SGWY01000003.1"/>
</dbReference>
<dbReference type="InterPro" id="IPR050204">
    <property type="entry name" value="AraC_XylS_family_regulators"/>
</dbReference>
<dbReference type="SMART" id="SM00342">
    <property type="entry name" value="HTH_ARAC"/>
    <property type="match status" value="1"/>
</dbReference>
<dbReference type="PROSITE" id="PS01124">
    <property type="entry name" value="HTH_ARAC_FAMILY_2"/>
    <property type="match status" value="1"/>
</dbReference>
<dbReference type="InterPro" id="IPR018060">
    <property type="entry name" value="HTH_AraC"/>
</dbReference>
<accession>A0A4Q7M9F2</accession>
<keyword evidence="6" id="KW-1185">Reference proteome</keyword>
<keyword evidence="1" id="KW-0805">Transcription regulation</keyword>
<dbReference type="AlphaFoldDB" id="A0A4Q7M9F2"/>
<dbReference type="Pfam" id="PF12833">
    <property type="entry name" value="HTH_18"/>
    <property type="match status" value="1"/>
</dbReference>
<dbReference type="InterPro" id="IPR009057">
    <property type="entry name" value="Homeodomain-like_sf"/>
</dbReference>
<evidence type="ECO:0000256" key="1">
    <source>
        <dbReference type="ARBA" id="ARBA00023015"/>
    </source>
</evidence>
<comment type="caution">
    <text evidence="5">The sequence shown here is derived from an EMBL/GenBank/DDBJ whole genome shotgun (WGS) entry which is preliminary data.</text>
</comment>
<evidence type="ECO:0000256" key="2">
    <source>
        <dbReference type="ARBA" id="ARBA00023125"/>
    </source>
</evidence>
<dbReference type="GO" id="GO:0003700">
    <property type="term" value="F:DNA-binding transcription factor activity"/>
    <property type="evidence" value="ECO:0007669"/>
    <property type="project" value="InterPro"/>
</dbReference>
<keyword evidence="2 5" id="KW-0238">DNA-binding</keyword>
<evidence type="ECO:0000256" key="3">
    <source>
        <dbReference type="ARBA" id="ARBA00023163"/>
    </source>
</evidence>
<keyword evidence="3" id="KW-0804">Transcription</keyword>
<proteinExistence type="predicted"/>
<dbReference type="PANTHER" id="PTHR46796">
    <property type="entry name" value="HTH-TYPE TRANSCRIPTIONAL ACTIVATOR RHAS-RELATED"/>
    <property type="match status" value="1"/>
</dbReference>
<protein>
    <submittedName>
        <fullName evidence="5">AraC-like DNA-binding protein</fullName>
    </submittedName>
</protein>
<reference evidence="5 6" key="1">
    <citation type="submission" date="2019-02" db="EMBL/GenBank/DDBJ databases">
        <title>Genomic Encyclopedia of Type Strains, Phase IV (KMG-IV): sequencing the most valuable type-strain genomes for metagenomic binning, comparative biology and taxonomic classification.</title>
        <authorList>
            <person name="Goeker M."/>
        </authorList>
    </citation>
    <scope>NUCLEOTIDE SEQUENCE [LARGE SCALE GENOMIC DNA]</scope>
    <source>
        <strain evidence="5 6">DSM 43045</strain>
    </source>
</reference>
<organism evidence="5 6">
    <name type="scientific">Agromyces ramosus</name>
    <dbReference type="NCBI Taxonomy" id="33879"/>
    <lineage>
        <taxon>Bacteria</taxon>
        <taxon>Bacillati</taxon>
        <taxon>Actinomycetota</taxon>
        <taxon>Actinomycetes</taxon>
        <taxon>Micrococcales</taxon>
        <taxon>Microbacteriaceae</taxon>
        <taxon>Agromyces</taxon>
    </lineage>
</organism>
<gene>
    <name evidence="5" type="ORF">EV187_3183</name>
</gene>